<dbReference type="Proteomes" id="UP001296993">
    <property type="component" value="Unassembled WGS sequence"/>
</dbReference>
<comment type="caution">
    <text evidence="10">The sequence shown here is derived from an EMBL/GenBank/DDBJ whole genome shotgun (WGS) entry which is preliminary data.</text>
</comment>
<keyword evidence="8" id="KW-1208">Phospholipid metabolism</keyword>
<keyword evidence="11" id="KW-1185">Reference proteome</keyword>
<evidence type="ECO:0000313" key="10">
    <source>
        <dbReference type="EMBL" id="MBP2386697.1"/>
    </source>
</evidence>
<dbReference type="InterPro" id="IPR017438">
    <property type="entry name" value="ATP-NAD_kinase_N"/>
</dbReference>
<dbReference type="RefSeq" id="WP_209997661.1">
    <property type="nucleotide sequence ID" value="NZ_BAAAJY010000002.1"/>
</dbReference>
<evidence type="ECO:0000256" key="7">
    <source>
        <dbReference type="ARBA" id="ARBA00023209"/>
    </source>
</evidence>
<evidence type="ECO:0000256" key="2">
    <source>
        <dbReference type="ARBA" id="ARBA00005983"/>
    </source>
</evidence>
<gene>
    <name evidence="10" type="ORF">JOF47_002208</name>
</gene>
<dbReference type="InterPro" id="IPR016064">
    <property type="entry name" value="NAD/diacylglycerol_kinase_sf"/>
</dbReference>
<name>A0ABS4XE05_9MICC</name>
<dbReference type="InterPro" id="IPR050187">
    <property type="entry name" value="Lipid_Phosphate_FormReg"/>
</dbReference>
<dbReference type="PANTHER" id="PTHR12358:SF106">
    <property type="entry name" value="LIPID KINASE YEGS"/>
    <property type="match status" value="1"/>
</dbReference>
<evidence type="ECO:0000259" key="9">
    <source>
        <dbReference type="PROSITE" id="PS50146"/>
    </source>
</evidence>
<dbReference type="SUPFAM" id="SSF111331">
    <property type="entry name" value="NAD kinase/diacylglycerol kinase-like"/>
    <property type="match status" value="1"/>
</dbReference>
<proteinExistence type="inferred from homology"/>
<accession>A0ABS4XE05</accession>
<dbReference type="Pfam" id="PF19279">
    <property type="entry name" value="YegS_C"/>
    <property type="match status" value="1"/>
</dbReference>
<comment type="cofactor">
    <cofactor evidence="1">
        <name>Mg(2+)</name>
        <dbReference type="ChEBI" id="CHEBI:18420"/>
    </cofactor>
</comment>
<dbReference type="PANTHER" id="PTHR12358">
    <property type="entry name" value="SPHINGOSINE KINASE"/>
    <property type="match status" value="1"/>
</dbReference>
<keyword evidence="3 10" id="KW-0808">Transferase</keyword>
<dbReference type="Gene3D" id="2.60.200.40">
    <property type="match status" value="1"/>
</dbReference>
<keyword evidence="7" id="KW-0443">Lipid metabolism</keyword>
<sequence>MRALVVVGGDGMVHLGFNAVATTNTPLGVVPAGTGNDFARMLGLDPRVPEIAVERIARALGTAPRAVDAALVSGAFGSRYVAGVFSAGFDAVVNKRANAMSWPRGAQRYNLALLRELFAFKPRRYTLRIDRGAEERLEAMLVSVANAQFIGGGMRIVPQASITDGLLDLVVIAPLGKLRFLGIFPSVFSGKHITHPAVRIEQVRSITLQAADTRGFGDGEAVGVLPVEITAAPGVVKLLF</sequence>
<evidence type="ECO:0000256" key="3">
    <source>
        <dbReference type="ARBA" id="ARBA00022679"/>
    </source>
</evidence>
<evidence type="ECO:0000313" key="11">
    <source>
        <dbReference type="Proteomes" id="UP001296993"/>
    </source>
</evidence>
<evidence type="ECO:0000256" key="8">
    <source>
        <dbReference type="ARBA" id="ARBA00023264"/>
    </source>
</evidence>
<dbReference type="GO" id="GO:0004143">
    <property type="term" value="F:ATP-dependent diacylglycerol kinase activity"/>
    <property type="evidence" value="ECO:0007669"/>
    <property type="project" value="UniProtKB-EC"/>
</dbReference>
<dbReference type="EMBL" id="JAGIOF010000001">
    <property type="protein sequence ID" value="MBP2386697.1"/>
    <property type="molecule type" value="Genomic_DNA"/>
</dbReference>
<evidence type="ECO:0000256" key="1">
    <source>
        <dbReference type="ARBA" id="ARBA00001946"/>
    </source>
</evidence>
<dbReference type="Gene3D" id="3.40.50.10330">
    <property type="entry name" value="Probable inorganic polyphosphate/atp-NAD kinase, domain 1"/>
    <property type="match status" value="1"/>
</dbReference>
<evidence type="ECO:0000256" key="5">
    <source>
        <dbReference type="ARBA" id="ARBA00022777"/>
    </source>
</evidence>
<dbReference type="InterPro" id="IPR045540">
    <property type="entry name" value="YegS/DAGK_C"/>
</dbReference>
<comment type="similarity">
    <text evidence="2">Belongs to the diacylglycerol/lipid kinase family.</text>
</comment>
<evidence type="ECO:0000256" key="6">
    <source>
        <dbReference type="ARBA" id="ARBA00022840"/>
    </source>
</evidence>
<protein>
    <submittedName>
        <fullName evidence="10">Diacylglycerol kinase (ATP)</fullName>
        <ecNumber evidence="10">2.7.1.107</ecNumber>
    </submittedName>
</protein>
<keyword evidence="5 10" id="KW-0418">Kinase</keyword>
<dbReference type="EC" id="2.7.1.107" evidence="10"/>
<keyword evidence="4" id="KW-0547">Nucleotide-binding</keyword>
<keyword evidence="6" id="KW-0067">ATP-binding</keyword>
<dbReference type="Pfam" id="PF00781">
    <property type="entry name" value="DAGK_cat"/>
    <property type="match status" value="1"/>
</dbReference>
<dbReference type="PROSITE" id="PS50146">
    <property type="entry name" value="DAGK"/>
    <property type="match status" value="1"/>
</dbReference>
<dbReference type="InterPro" id="IPR001206">
    <property type="entry name" value="Diacylglycerol_kinase_cat_dom"/>
</dbReference>
<evidence type="ECO:0000256" key="4">
    <source>
        <dbReference type="ARBA" id="ARBA00022741"/>
    </source>
</evidence>
<reference evidence="10 11" key="1">
    <citation type="submission" date="2021-03" db="EMBL/GenBank/DDBJ databases">
        <title>Sequencing the genomes of 1000 actinobacteria strains.</title>
        <authorList>
            <person name="Klenk H.-P."/>
        </authorList>
    </citation>
    <scope>NUCLEOTIDE SEQUENCE [LARGE SCALE GENOMIC DNA]</scope>
    <source>
        <strain evidence="10 11">DSM 15797</strain>
    </source>
</reference>
<organism evidence="10 11">
    <name type="scientific">Paeniglutamicibacter kerguelensis</name>
    <dbReference type="NCBI Taxonomy" id="254788"/>
    <lineage>
        <taxon>Bacteria</taxon>
        <taxon>Bacillati</taxon>
        <taxon>Actinomycetota</taxon>
        <taxon>Actinomycetes</taxon>
        <taxon>Micrococcales</taxon>
        <taxon>Micrococcaceae</taxon>
        <taxon>Paeniglutamicibacter</taxon>
    </lineage>
</organism>
<keyword evidence="7" id="KW-0594">Phospholipid biosynthesis</keyword>
<keyword evidence="7" id="KW-0444">Lipid biosynthesis</keyword>
<feature type="domain" description="DAGKc" evidence="9">
    <location>
        <begin position="1"/>
        <end position="76"/>
    </location>
</feature>